<evidence type="ECO:0000259" key="8">
    <source>
        <dbReference type="Pfam" id="PF01694"/>
    </source>
</evidence>
<dbReference type="KEGG" id="elut:CKA38_06225"/>
<feature type="transmembrane region" description="Helical" evidence="7">
    <location>
        <begin position="380"/>
        <end position="403"/>
    </location>
</feature>
<dbReference type="EMBL" id="CP023004">
    <property type="protein sequence ID" value="AWI08901.1"/>
    <property type="molecule type" value="Genomic_DNA"/>
</dbReference>
<evidence type="ECO:0000256" key="7">
    <source>
        <dbReference type="SAM" id="Phobius"/>
    </source>
</evidence>
<keyword evidence="6 7" id="KW-0472">Membrane</keyword>
<evidence type="ECO:0000256" key="2">
    <source>
        <dbReference type="ARBA" id="ARBA00009045"/>
    </source>
</evidence>
<feature type="transmembrane region" description="Helical" evidence="7">
    <location>
        <begin position="270"/>
        <end position="288"/>
    </location>
</feature>
<evidence type="ECO:0000256" key="3">
    <source>
        <dbReference type="ARBA" id="ARBA00022692"/>
    </source>
</evidence>
<reference evidence="9 10" key="1">
    <citation type="journal article" date="2018" name="Syst. Appl. Microbiol.">
        <title>Ereboglobus luteus gen. nov. sp. nov. from cockroach guts, and new insights into the oxygen relationship of the genera Opitutus and Didymococcus (Verrucomicrobia: Opitutaceae).</title>
        <authorList>
            <person name="Tegtmeier D."/>
            <person name="Belitz A."/>
            <person name="Radek R."/>
            <person name="Heimerl T."/>
            <person name="Brune A."/>
        </authorList>
    </citation>
    <scope>NUCLEOTIDE SEQUENCE [LARGE SCALE GENOMIC DNA]</scope>
    <source>
        <strain evidence="9 10">Ho45</strain>
    </source>
</reference>
<dbReference type="Gene3D" id="1.20.1540.10">
    <property type="entry name" value="Rhomboid-like"/>
    <property type="match status" value="1"/>
</dbReference>
<proteinExistence type="inferred from homology"/>
<dbReference type="InterPro" id="IPR022764">
    <property type="entry name" value="Peptidase_S54_rhomboid_dom"/>
</dbReference>
<dbReference type="InterPro" id="IPR035952">
    <property type="entry name" value="Rhomboid-like_sf"/>
</dbReference>
<evidence type="ECO:0000313" key="9">
    <source>
        <dbReference type="EMBL" id="AWI08901.1"/>
    </source>
</evidence>
<keyword evidence="4" id="KW-0378">Hydrolase</keyword>
<protein>
    <recommendedName>
        <fullName evidence="8">Peptidase S54 rhomboid domain-containing protein</fullName>
    </recommendedName>
</protein>
<evidence type="ECO:0000256" key="5">
    <source>
        <dbReference type="ARBA" id="ARBA00022989"/>
    </source>
</evidence>
<dbReference type="GO" id="GO:0016020">
    <property type="term" value="C:membrane"/>
    <property type="evidence" value="ECO:0007669"/>
    <property type="project" value="UniProtKB-SubCell"/>
</dbReference>
<dbReference type="OrthoDB" id="9813074at2"/>
<dbReference type="PANTHER" id="PTHR43731:SF14">
    <property type="entry name" value="PRESENILIN-ASSOCIATED RHOMBOID-LIKE PROTEIN, MITOCHONDRIAL"/>
    <property type="match status" value="1"/>
</dbReference>
<dbReference type="PANTHER" id="PTHR43731">
    <property type="entry name" value="RHOMBOID PROTEASE"/>
    <property type="match status" value="1"/>
</dbReference>
<comment type="similarity">
    <text evidence="2">Belongs to the peptidase S54 family.</text>
</comment>
<dbReference type="AlphaFoldDB" id="A0A2U8E238"/>
<dbReference type="SUPFAM" id="SSF144091">
    <property type="entry name" value="Rhomboid-like"/>
    <property type="match status" value="1"/>
</dbReference>
<evidence type="ECO:0000256" key="1">
    <source>
        <dbReference type="ARBA" id="ARBA00004141"/>
    </source>
</evidence>
<feature type="domain" description="Peptidase S54 rhomboid" evidence="8">
    <location>
        <begin position="371"/>
        <end position="509"/>
    </location>
</feature>
<sequence length="526" mass="59456">MRALVVKLRHIYLPFFVIAQGFISIYTFLDWLLFIKLDILPVHEEVLTFWLPCFFPFLPVWYWLVPRIKLLKLSENAVFAYWGAAVIAISTPTIVAQNWLYKSAGELIELESIHEISTVEKTKFYILKKIHIGRADIGRHTVFDTGGKNNERFTMHLYFVFPILEDPASALRRETSPAWLGIEYSKAIDNRWSNVKKDEAYRAFAKDCHEKILARNLAQFEYLERPGYTPAADGFQNALKKSPRFKGKNNIVLIPRETPFIERGASSFRWIFYSFSIGSGIWFIMLLFPKMGKDAMTQIRYRSYTKDRDSFLRNAVSVVRPSKNYPATLIILYINILLFAAMVACGLGFLSFNACDLLAWGANFRPLVAEGEGWRLLTSMFLHGGFIHLFGNMYGLIFIGLFLGPMLGGARFWIAYLLSGILAGCASNWWNEDIVSVGASGAIFGMYGLFLALRLTKTVVHELGTAVLVSIFVFVGLNLLFGFTRSGIDNAGHIAGLLVGFAIGLIYCPLLRREGAKIDSEEKPSG</sequence>
<feature type="transmembrane region" description="Helical" evidence="7">
    <location>
        <begin position="77"/>
        <end position="100"/>
    </location>
</feature>
<name>A0A2U8E238_9BACT</name>
<feature type="transmembrane region" description="Helical" evidence="7">
    <location>
        <begin position="330"/>
        <end position="360"/>
    </location>
</feature>
<evidence type="ECO:0000256" key="6">
    <source>
        <dbReference type="ARBA" id="ARBA00023136"/>
    </source>
</evidence>
<evidence type="ECO:0000313" key="10">
    <source>
        <dbReference type="Proteomes" id="UP000244896"/>
    </source>
</evidence>
<keyword evidence="10" id="KW-1185">Reference proteome</keyword>
<dbReference type="InterPro" id="IPR050925">
    <property type="entry name" value="Rhomboid_protease_S54"/>
</dbReference>
<comment type="subcellular location">
    <subcellularLocation>
        <location evidence="1">Membrane</location>
        <topology evidence="1">Multi-pass membrane protein</topology>
    </subcellularLocation>
</comment>
<dbReference type="RefSeq" id="WP_108824713.1">
    <property type="nucleotide sequence ID" value="NZ_CP023004.1"/>
</dbReference>
<feature type="transmembrane region" description="Helical" evidence="7">
    <location>
        <begin position="12"/>
        <end position="35"/>
    </location>
</feature>
<dbReference type="Pfam" id="PF01694">
    <property type="entry name" value="Rhomboid"/>
    <property type="match status" value="1"/>
</dbReference>
<keyword evidence="5 7" id="KW-1133">Transmembrane helix</keyword>
<dbReference type="Proteomes" id="UP000244896">
    <property type="component" value="Chromosome"/>
</dbReference>
<gene>
    <name evidence="9" type="ORF">CKA38_06225</name>
</gene>
<evidence type="ECO:0000256" key="4">
    <source>
        <dbReference type="ARBA" id="ARBA00022801"/>
    </source>
</evidence>
<feature type="transmembrane region" description="Helical" evidence="7">
    <location>
        <begin position="47"/>
        <end position="65"/>
    </location>
</feature>
<feature type="transmembrane region" description="Helical" evidence="7">
    <location>
        <begin position="435"/>
        <end position="453"/>
    </location>
</feature>
<dbReference type="GO" id="GO:0004252">
    <property type="term" value="F:serine-type endopeptidase activity"/>
    <property type="evidence" value="ECO:0007669"/>
    <property type="project" value="InterPro"/>
</dbReference>
<feature type="transmembrane region" description="Helical" evidence="7">
    <location>
        <begin position="490"/>
        <end position="510"/>
    </location>
</feature>
<feature type="transmembrane region" description="Helical" evidence="7">
    <location>
        <begin position="465"/>
        <end position="484"/>
    </location>
</feature>
<accession>A0A2U8E238</accession>
<keyword evidence="3 7" id="KW-0812">Transmembrane</keyword>
<feature type="transmembrane region" description="Helical" evidence="7">
    <location>
        <begin position="410"/>
        <end position="429"/>
    </location>
</feature>
<organism evidence="9 10">
    <name type="scientific">Ereboglobus luteus</name>
    <dbReference type="NCBI Taxonomy" id="1796921"/>
    <lineage>
        <taxon>Bacteria</taxon>
        <taxon>Pseudomonadati</taxon>
        <taxon>Verrucomicrobiota</taxon>
        <taxon>Opitutia</taxon>
        <taxon>Opitutales</taxon>
        <taxon>Opitutaceae</taxon>
        <taxon>Ereboglobus</taxon>
    </lineage>
</organism>